<comment type="caution">
    <text evidence="1">The sequence shown here is derived from an EMBL/GenBank/DDBJ whole genome shotgun (WGS) entry which is preliminary data.</text>
</comment>
<reference evidence="1" key="1">
    <citation type="submission" date="2021-05" db="EMBL/GenBank/DDBJ databases">
        <authorList>
            <person name="Pan Q."/>
            <person name="Jouanno E."/>
            <person name="Zahm M."/>
            <person name="Klopp C."/>
            <person name="Cabau C."/>
            <person name="Louis A."/>
            <person name="Berthelot C."/>
            <person name="Parey E."/>
            <person name="Roest Crollius H."/>
            <person name="Montfort J."/>
            <person name="Robinson-Rechavi M."/>
            <person name="Bouchez O."/>
            <person name="Lampietro C."/>
            <person name="Lopez Roques C."/>
            <person name="Donnadieu C."/>
            <person name="Postlethwait J."/>
            <person name="Bobe J."/>
            <person name="Dillon D."/>
            <person name="Chandos A."/>
            <person name="von Hippel F."/>
            <person name="Guiguen Y."/>
        </authorList>
    </citation>
    <scope>NUCLEOTIDE SEQUENCE</scope>
    <source>
        <strain evidence="1">YG-Jan2019</strain>
    </source>
</reference>
<evidence type="ECO:0000313" key="2">
    <source>
        <dbReference type="Proteomes" id="UP001157502"/>
    </source>
</evidence>
<gene>
    <name evidence="1" type="ORF">DPEC_G00309660</name>
</gene>
<accession>A0ACC2FF20</accession>
<name>A0ACC2FF20_DALPE</name>
<protein>
    <submittedName>
        <fullName evidence="1">Uncharacterized protein</fullName>
    </submittedName>
</protein>
<dbReference type="EMBL" id="CM055756">
    <property type="protein sequence ID" value="KAJ7989937.1"/>
    <property type="molecule type" value="Genomic_DNA"/>
</dbReference>
<dbReference type="Proteomes" id="UP001157502">
    <property type="component" value="Chromosome 29"/>
</dbReference>
<organism evidence="1 2">
    <name type="scientific">Dallia pectoralis</name>
    <name type="common">Alaska blackfish</name>
    <dbReference type="NCBI Taxonomy" id="75939"/>
    <lineage>
        <taxon>Eukaryota</taxon>
        <taxon>Metazoa</taxon>
        <taxon>Chordata</taxon>
        <taxon>Craniata</taxon>
        <taxon>Vertebrata</taxon>
        <taxon>Euteleostomi</taxon>
        <taxon>Actinopterygii</taxon>
        <taxon>Neopterygii</taxon>
        <taxon>Teleostei</taxon>
        <taxon>Protacanthopterygii</taxon>
        <taxon>Esociformes</taxon>
        <taxon>Umbridae</taxon>
        <taxon>Dallia</taxon>
    </lineage>
</organism>
<sequence>MHNGNKHCERPSASASDITLTGVGQGEQTARVCGRRSRKRPILSQPSVPDGATSTLILHRRRGEPCHAAPLLSSLSPLALRQPASAVSPVESCVTATLAEPYGIR</sequence>
<proteinExistence type="predicted"/>
<keyword evidence="2" id="KW-1185">Reference proteome</keyword>
<evidence type="ECO:0000313" key="1">
    <source>
        <dbReference type="EMBL" id="KAJ7989937.1"/>
    </source>
</evidence>